<dbReference type="STRING" id="28125.HMPREF3202_00078"/>
<dbReference type="InterPro" id="IPR050301">
    <property type="entry name" value="NTE"/>
</dbReference>
<feature type="active site" description="Nucleophile" evidence="4">
    <location>
        <position position="60"/>
    </location>
</feature>
<dbReference type="eggNOG" id="COG1752">
    <property type="taxonomic scope" value="Bacteria"/>
</dbReference>
<evidence type="ECO:0000256" key="3">
    <source>
        <dbReference type="ARBA" id="ARBA00023098"/>
    </source>
</evidence>
<dbReference type="EMBL" id="LTAG01000005">
    <property type="protein sequence ID" value="KXO18420.1"/>
    <property type="molecule type" value="Genomic_DNA"/>
</dbReference>
<dbReference type="GO" id="GO:0016787">
    <property type="term" value="F:hydrolase activity"/>
    <property type="evidence" value="ECO:0007669"/>
    <property type="project" value="UniProtKB-UniRule"/>
</dbReference>
<evidence type="ECO:0000259" key="5">
    <source>
        <dbReference type="PROSITE" id="PS51635"/>
    </source>
</evidence>
<feature type="short sequence motif" description="GXGXXG" evidence="4">
    <location>
        <begin position="31"/>
        <end position="36"/>
    </location>
</feature>
<feature type="short sequence motif" description="GXSXG" evidence="4">
    <location>
        <begin position="58"/>
        <end position="62"/>
    </location>
</feature>
<gene>
    <name evidence="6" type="ORF">HMPREF3202_00078</name>
</gene>
<keyword evidence="1 4" id="KW-0378">Hydrolase</keyword>
<dbReference type="PANTHER" id="PTHR14226:SF76">
    <property type="entry name" value="NTE FAMILY PROTEIN RSSA"/>
    <property type="match status" value="1"/>
</dbReference>
<dbReference type="RefSeq" id="WP_036863185.1">
    <property type="nucleotide sequence ID" value="NZ_JASORG020000001.1"/>
</dbReference>
<feature type="short sequence motif" description="DGA/G" evidence="4">
    <location>
        <begin position="206"/>
        <end position="208"/>
    </location>
</feature>
<dbReference type="InterPro" id="IPR016035">
    <property type="entry name" value="Acyl_Trfase/lysoPLipase"/>
</dbReference>
<evidence type="ECO:0000313" key="6">
    <source>
        <dbReference type="EMBL" id="KXO18420.1"/>
    </source>
</evidence>
<evidence type="ECO:0000256" key="1">
    <source>
        <dbReference type="ARBA" id="ARBA00022801"/>
    </source>
</evidence>
<protein>
    <submittedName>
        <fullName evidence="6">Phospholipase, patatin family</fullName>
    </submittedName>
</protein>
<keyword evidence="2 4" id="KW-0442">Lipid degradation</keyword>
<keyword evidence="3 4" id="KW-0443">Lipid metabolism</keyword>
<accession>A0A137T177</accession>
<feature type="domain" description="PNPLA" evidence="5">
    <location>
        <begin position="27"/>
        <end position="219"/>
    </location>
</feature>
<proteinExistence type="predicted"/>
<comment type="caution">
    <text evidence="6">The sequence shown here is derived from an EMBL/GenBank/DDBJ whole genome shotgun (WGS) entry which is preliminary data.</text>
</comment>
<dbReference type="GO" id="GO:0016042">
    <property type="term" value="P:lipid catabolic process"/>
    <property type="evidence" value="ECO:0007669"/>
    <property type="project" value="UniProtKB-UniRule"/>
</dbReference>
<sequence length="319" mass="35306">MMKKLVLFIITLITLLPAMASRPKVGLVFGGGGAKGAAEVGVLKAIERSGIHIDYIAGTSVGAIIGGLYANGYSATDLDTLFRNQDWLNLLTDRDSTLAGRIYKEEDGVTYLFGFPVKKRKEDGQKRSHGFLRGDKIYDYLDSLITHSPAKVKGSKEIPFKCVAFDFKHRQEVVLDTGCLARNIRASMAIPGVFKPAQLDSMMLVDGGMINNLPIDIVRQMGADIVIAIDLQQKKHDDYKSPFSFLRSLGGIFEWLADRPDIKKYNLNRQNIDIYINPDLKGYSVSSFTPKAIAEMIKIGEEAGKVKEDDLKTLAKKLK</sequence>
<feature type="active site" description="Proton acceptor" evidence="4">
    <location>
        <position position="206"/>
    </location>
</feature>
<reference evidence="6 7" key="1">
    <citation type="submission" date="2016-02" db="EMBL/GenBank/DDBJ databases">
        <authorList>
            <person name="Wen L."/>
            <person name="He K."/>
            <person name="Yang H."/>
        </authorList>
    </citation>
    <scope>NUCLEOTIDE SEQUENCE [LARGE SCALE GENOMIC DNA]</scope>
    <source>
        <strain evidence="6 7">GED7880</strain>
    </source>
</reference>
<evidence type="ECO:0000256" key="2">
    <source>
        <dbReference type="ARBA" id="ARBA00022963"/>
    </source>
</evidence>
<dbReference type="PANTHER" id="PTHR14226">
    <property type="entry name" value="NEUROPATHY TARGET ESTERASE/SWISS CHEESE D.MELANOGASTER"/>
    <property type="match status" value="1"/>
</dbReference>
<name>A0A137T177_9BACT</name>
<organism evidence="6 7">
    <name type="scientific">Prevotella bivia</name>
    <dbReference type="NCBI Taxonomy" id="28125"/>
    <lineage>
        <taxon>Bacteria</taxon>
        <taxon>Pseudomonadati</taxon>
        <taxon>Bacteroidota</taxon>
        <taxon>Bacteroidia</taxon>
        <taxon>Bacteroidales</taxon>
        <taxon>Prevotellaceae</taxon>
        <taxon>Prevotella</taxon>
    </lineage>
</organism>
<dbReference type="Gene3D" id="3.40.1090.10">
    <property type="entry name" value="Cytosolic phospholipase A2 catalytic domain"/>
    <property type="match status" value="1"/>
</dbReference>
<dbReference type="AlphaFoldDB" id="A0A137T177"/>
<dbReference type="PATRIC" id="fig|28125.4.peg.74"/>
<dbReference type="InterPro" id="IPR002641">
    <property type="entry name" value="PNPLA_dom"/>
</dbReference>
<dbReference type="PROSITE" id="PS51635">
    <property type="entry name" value="PNPLA"/>
    <property type="match status" value="1"/>
</dbReference>
<dbReference type="SUPFAM" id="SSF52151">
    <property type="entry name" value="FabD/lysophospholipase-like"/>
    <property type="match status" value="1"/>
</dbReference>
<evidence type="ECO:0000256" key="4">
    <source>
        <dbReference type="PROSITE-ProRule" id="PRU01161"/>
    </source>
</evidence>
<dbReference type="Proteomes" id="UP000070093">
    <property type="component" value="Unassembled WGS sequence"/>
</dbReference>
<dbReference type="Pfam" id="PF01734">
    <property type="entry name" value="Patatin"/>
    <property type="match status" value="1"/>
</dbReference>
<evidence type="ECO:0000313" key="7">
    <source>
        <dbReference type="Proteomes" id="UP000070093"/>
    </source>
</evidence>